<dbReference type="CDD" id="cd06587">
    <property type="entry name" value="VOC"/>
    <property type="match status" value="1"/>
</dbReference>
<accession>A0A0G0ZBH3</accession>
<proteinExistence type="predicted"/>
<dbReference type="InterPro" id="IPR004360">
    <property type="entry name" value="Glyas_Fos-R_dOase_dom"/>
</dbReference>
<organism evidence="2 3">
    <name type="scientific">Candidatus Gottesmanbacteria bacterium GW2011_GWA2_42_18</name>
    <dbReference type="NCBI Taxonomy" id="1618442"/>
    <lineage>
        <taxon>Bacteria</taxon>
        <taxon>Candidatus Gottesmaniibacteriota</taxon>
    </lineage>
</organism>
<dbReference type="EMBL" id="LCDD01000023">
    <property type="protein sequence ID" value="KKS46057.1"/>
    <property type="molecule type" value="Genomic_DNA"/>
</dbReference>
<name>A0A0G0ZBH3_9BACT</name>
<reference evidence="2 3" key="1">
    <citation type="journal article" date="2015" name="Nature">
        <title>rRNA introns, odd ribosomes, and small enigmatic genomes across a large radiation of phyla.</title>
        <authorList>
            <person name="Brown C.T."/>
            <person name="Hug L.A."/>
            <person name="Thomas B.C."/>
            <person name="Sharon I."/>
            <person name="Castelle C.J."/>
            <person name="Singh A."/>
            <person name="Wilkins M.J."/>
            <person name="Williams K.H."/>
            <person name="Banfield J.F."/>
        </authorList>
    </citation>
    <scope>NUCLEOTIDE SEQUENCE [LARGE SCALE GENOMIC DNA]</scope>
</reference>
<dbReference type="InterPro" id="IPR029068">
    <property type="entry name" value="Glyas_Bleomycin-R_OHBP_Dase"/>
</dbReference>
<gene>
    <name evidence="2" type="ORF">UV09_C0023G0011</name>
</gene>
<dbReference type="Proteomes" id="UP000034320">
    <property type="component" value="Unassembled WGS sequence"/>
</dbReference>
<evidence type="ECO:0000313" key="2">
    <source>
        <dbReference type="EMBL" id="KKS46057.1"/>
    </source>
</evidence>
<dbReference type="Pfam" id="PF00903">
    <property type="entry name" value="Glyoxalase"/>
    <property type="match status" value="1"/>
</dbReference>
<dbReference type="InterPro" id="IPR037523">
    <property type="entry name" value="VOC_core"/>
</dbReference>
<evidence type="ECO:0000259" key="1">
    <source>
        <dbReference type="PROSITE" id="PS51819"/>
    </source>
</evidence>
<dbReference type="Gene3D" id="3.10.180.10">
    <property type="entry name" value="2,3-Dihydroxybiphenyl 1,2-Dioxygenase, domain 1"/>
    <property type="match status" value="1"/>
</dbReference>
<protein>
    <recommendedName>
        <fullName evidence="1">VOC domain-containing protein</fullName>
    </recommendedName>
</protein>
<dbReference type="SUPFAM" id="SSF54593">
    <property type="entry name" value="Glyoxalase/Bleomycin resistance protein/Dihydroxybiphenyl dioxygenase"/>
    <property type="match status" value="1"/>
</dbReference>
<sequence>MYKGISATLIWSENFRNLGNWYKEKMGLKTIEEINHPDDTGIGFDIGGSYLWIGQHSEVKGKNRDCHRIMFNIAVDSVSKTYAILKKRGVKFYAKPFKAPTFDKYFATFFDLDGNMLQLIGGK</sequence>
<dbReference type="AlphaFoldDB" id="A0A0G0ZBH3"/>
<dbReference type="PROSITE" id="PS51819">
    <property type="entry name" value="VOC"/>
    <property type="match status" value="1"/>
</dbReference>
<evidence type="ECO:0000313" key="3">
    <source>
        <dbReference type="Proteomes" id="UP000034320"/>
    </source>
</evidence>
<comment type="caution">
    <text evidence="2">The sequence shown here is derived from an EMBL/GenBank/DDBJ whole genome shotgun (WGS) entry which is preliminary data.</text>
</comment>
<feature type="domain" description="VOC" evidence="1">
    <location>
        <begin position="4"/>
        <end position="122"/>
    </location>
</feature>